<keyword evidence="5" id="KW-1185">Reference proteome</keyword>
<accession>K5VL33</accession>
<evidence type="ECO:0000313" key="4">
    <source>
        <dbReference type="EMBL" id="EKM52128.1"/>
    </source>
</evidence>
<sequence>LHGLSYLTWMYENGMNCILGDEMGLGKTLQTLSLLAHVKERVKGRVDPHLIVCPLSVVETWLSEIRRWVPSFKAMRFHAQESERKRLKDAVRTGEIEFDICVVTYE</sequence>
<dbReference type="OrthoDB" id="2801544at2759"/>
<dbReference type="KEGG" id="pco:PHACADRAFT_58092"/>
<proteinExistence type="predicted"/>
<keyword evidence="2" id="KW-0067">ATP-binding</keyword>
<dbReference type="CDD" id="cd17919">
    <property type="entry name" value="DEXHc_Snf"/>
    <property type="match status" value="1"/>
</dbReference>
<dbReference type="RefSeq" id="XP_007399908.1">
    <property type="nucleotide sequence ID" value="XM_007399846.1"/>
</dbReference>
<keyword evidence="1" id="KW-0547">Nucleotide-binding</keyword>
<dbReference type="GO" id="GO:0005524">
    <property type="term" value="F:ATP binding"/>
    <property type="evidence" value="ECO:0007669"/>
    <property type="project" value="InterPro"/>
</dbReference>
<dbReference type="InParanoid" id="K5VL33"/>
<reference evidence="4 5" key="1">
    <citation type="journal article" date="2012" name="BMC Genomics">
        <title>Comparative genomics of the white-rot fungi, Phanerochaete carnosa and P. chrysosporium, to elucidate the genetic basis of the distinct wood types they colonize.</title>
        <authorList>
            <person name="Suzuki H."/>
            <person name="MacDonald J."/>
            <person name="Syed K."/>
            <person name="Salamov A."/>
            <person name="Hori C."/>
            <person name="Aerts A."/>
            <person name="Henrissat B."/>
            <person name="Wiebenga A."/>
            <person name="vanKuyk P.A."/>
            <person name="Barry K."/>
            <person name="Lindquist E."/>
            <person name="LaButti K."/>
            <person name="Lapidus A."/>
            <person name="Lucas S."/>
            <person name="Coutinho P."/>
            <person name="Gong Y."/>
            <person name="Samejima M."/>
            <person name="Mahadevan R."/>
            <person name="Abou-Zaid M."/>
            <person name="de Vries R.P."/>
            <person name="Igarashi K."/>
            <person name="Yadav J.S."/>
            <person name="Grigoriev I.V."/>
            <person name="Master E.R."/>
        </authorList>
    </citation>
    <scope>NUCLEOTIDE SEQUENCE [LARGE SCALE GENOMIC DNA]</scope>
    <source>
        <strain evidence="4 5">HHB-10118-sp</strain>
    </source>
</reference>
<dbReference type="SUPFAM" id="SSF52540">
    <property type="entry name" value="P-loop containing nucleoside triphosphate hydrolases"/>
    <property type="match status" value="1"/>
</dbReference>
<evidence type="ECO:0000259" key="3">
    <source>
        <dbReference type="PROSITE" id="PS51192"/>
    </source>
</evidence>
<dbReference type="STRING" id="650164.K5VL33"/>
<organism evidence="4 5">
    <name type="scientific">Phanerochaete carnosa (strain HHB-10118-sp)</name>
    <name type="common">White-rot fungus</name>
    <name type="synonym">Peniophora carnosa</name>
    <dbReference type="NCBI Taxonomy" id="650164"/>
    <lineage>
        <taxon>Eukaryota</taxon>
        <taxon>Fungi</taxon>
        <taxon>Dikarya</taxon>
        <taxon>Basidiomycota</taxon>
        <taxon>Agaricomycotina</taxon>
        <taxon>Agaricomycetes</taxon>
        <taxon>Polyporales</taxon>
        <taxon>Phanerochaetaceae</taxon>
        <taxon>Phanerochaete</taxon>
    </lineage>
</organism>
<feature type="non-terminal residue" evidence="4">
    <location>
        <position position="1"/>
    </location>
</feature>
<dbReference type="InterPro" id="IPR014001">
    <property type="entry name" value="Helicase_ATP-bd"/>
</dbReference>
<dbReference type="InterPro" id="IPR038718">
    <property type="entry name" value="SNF2-like_sf"/>
</dbReference>
<dbReference type="Gene3D" id="3.40.50.10810">
    <property type="entry name" value="Tandem AAA-ATPase domain"/>
    <property type="match status" value="1"/>
</dbReference>
<dbReference type="PANTHER" id="PTHR10799">
    <property type="entry name" value="SNF2/RAD54 HELICASE FAMILY"/>
    <property type="match status" value="1"/>
</dbReference>
<dbReference type="GeneID" id="18920095"/>
<feature type="domain" description="Helicase ATP-binding" evidence="3">
    <location>
        <begin position="8"/>
        <end position="106"/>
    </location>
</feature>
<dbReference type="InterPro" id="IPR027417">
    <property type="entry name" value="P-loop_NTPase"/>
</dbReference>
<dbReference type="Proteomes" id="UP000008370">
    <property type="component" value="Unassembled WGS sequence"/>
</dbReference>
<evidence type="ECO:0000256" key="1">
    <source>
        <dbReference type="ARBA" id="ARBA00022741"/>
    </source>
</evidence>
<dbReference type="AlphaFoldDB" id="K5VL33"/>
<dbReference type="InterPro" id="IPR000330">
    <property type="entry name" value="SNF2_N"/>
</dbReference>
<gene>
    <name evidence="4" type="ORF">PHACADRAFT_58092</name>
</gene>
<evidence type="ECO:0000256" key="2">
    <source>
        <dbReference type="ARBA" id="ARBA00022840"/>
    </source>
</evidence>
<dbReference type="PROSITE" id="PS51192">
    <property type="entry name" value="HELICASE_ATP_BIND_1"/>
    <property type="match status" value="1"/>
</dbReference>
<name>K5VL33_PHACS</name>
<evidence type="ECO:0000313" key="5">
    <source>
        <dbReference type="Proteomes" id="UP000008370"/>
    </source>
</evidence>
<dbReference type="EMBL" id="JH930476">
    <property type="protein sequence ID" value="EKM52128.1"/>
    <property type="molecule type" value="Genomic_DNA"/>
</dbReference>
<dbReference type="HOGENOM" id="CLU_159072_0_0_1"/>
<dbReference type="Pfam" id="PF00176">
    <property type="entry name" value="SNF2-rel_dom"/>
    <property type="match status" value="1"/>
</dbReference>
<protein>
    <recommendedName>
        <fullName evidence="3">Helicase ATP-binding domain-containing protein</fullName>
    </recommendedName>
</protein>
<feature type="non-terminal residue" evidence="4">
    <location>
        <position position="106"/>
    </location>
</feature>